<evidence type="ECO:0000256" key="1">
    <source>
        <dbReference type="SAM" id="MobiDB-lite"/>
    </source>
</evidence>
<feature type="compositionally biased region" description="Polar residues" evidence="1">
    <location>
        <begin position="1133"/>
        <end position="1145"/>
    </location>
</feature>
<evidence type="ECO:0000313" key="2">
    <source>
        <dbReference type="EMBL" id="RFU35294.1"/>
    </source>
</evidence>
<feature type="compositionally biased region" description="Low complexity" evidence="1">
    <location>
        <begin position="2327"/>
        <end position="2338"/>
    </location>
</feature>
<feature type="region of interest" description="Disordered" evidence="1">
    <location>
        <begin position="2591"/>
        <end position="2833"/>
    </location>
</feature>
<feature type="compositionally biased region" description="Polar residues" evidence="1">
    <location>
        <begin position="2448"/>
        <end position="2493"/>
    </location>
</feature>
<feature type="compositionally biased region" description="Polar residues" evidence="1">
    <location>
        <begin position="675"/>
        <end position="684"/>
    </location>
</feature>
<dbReference type="STRING" id="5539.A0A3E2HPJ3"/>
<feature type="compositionally biased region" description="Pro residues" evidence="1">
    <location>
        <begin position="1598"/>
        <end position="1616"/>
    </location>
</feature>
<feature type="region of interest" description="Disordered" evidence="1">
    <location>
        <begin position="1240"/>
        <end position="1274"/>
    </location>
</feature>
<keyword evidence="3" id="KW-1185">Reference proteome</keyword>
<feature type="compositionally biased region" description="Pro residues" evidence="1">
    <location>
        <begin position="65"/>
        <end position="74"/>
    </location>
</feature>
<feature type="compositionally biased region" description="Basic and acidic residues" evidence="1">
    <location>
        <begin position="349"/>
        <end position="364"/>
    </location>
</feature>
<feature type="compositionally biased region" description="Polar residues" evidence="1">
    <location>
        <begin position="210"/>
        <end position="220"/>
    </location>
</feature>
<feature type="compositionally biased region" description="Polar residues" evidence="1">
    <location>
        <begin position="268"/>
        <end position="278"/>
    </location>
</feature>
<feature type="compositionally biased region" description="Polar residues" evidence="1">
    <location>
        <begin position="2315"/>
        <end position="2326"/>
    </location>
</feature>
<feature type="region of interest" description="Disordered" evidence="1">
    <location>
        <begin position="553"/>
        <end position="964"/>
    </location>
</feature>
<feature type="compositionally biased region" description="Low complexity" evidence="1">
    <location>
        <begin position="322"/>
        <end position="339"/>
    </location>
</feature>
<feature type="region of interest" description="Disordered" evidence="1">
    <location>
        <begin position="506"/>
        <end position="527"/>
    </location>
</feature>
<feature type="compositionally biased region" description="Low complexity" evidence="1">
    <location>
        <begin position="1395"/>
        <end position="1404"/>
    </location>
</feature>
<dbReference type="OMA" id="AYQNHEM"/>
<accession>A0A3E2HPJ3</accession>
<feature type="region of interest" description="Disordered" evidence="1">
    <location>
        <begin position="438"/>
        <end position="473"/>
    </location>
</feature>
<feature type="compositionally biased region" description="Low complexity" evidence="1">
    <location>
        <begin position="1357"/>
        <end position="1367"/>
    </location>
</feature>
<feature type="compositionally biased region" description="Polar residues" evidence="1">
    <location>
        <begin position="441"/>
        <end position="463"/>
    </location>
</feature>
<feature type="compositionally biased region" description="Low complexity" evidence="1">
    <location>
        <begin position="1745"/>
        <end position="1754"/>
    </location>
</feature>
<feature type="compositionally biased region" description="Acidic residues" evidence="1">
    <location>
        <begin position="52"/>
        <end position="64"/>
    </location>
</feature>
<feature type="compositionally biased region" description="Polar residues" evidence="1">
    <location>
        <begin position="2030"/>
        <end position="2039"/>
    </location>
</feature>
<feature type="region of interest" description="Disordered" evidence="1">
    <location>
        <begin position="1111"/>
        <end position="1148"/>
    </location>
</feature>
<feature type="compositionally biased region" description="Low complexity" evidence="1">
    <location>
        <begin position="557"/>
        <end position="567"/>
    </location>
</feature>
<proteinExistence type="predicted"/>
<feature type="non-terminal residue" evidence="2">
    <location>
        <position position="2833"/>
    </location>
</feature>
<feature type="region of interest" description="Disordered" evidence="1">
    <location>
        <begin position="997"/>
        <end position="1074"/>
    </location>
</feature>
<organism evidence="2 3">
    <name type="scientific">Scytalidium lignicola</name>
    <name type="common">Hyphomycete</name>
    <dbReference type="NCBI Taxonomy" id="5539"/>
    <lineage>
        <taxon>Eukaryota</taxon>
        <taxon>Fungi</taxon>
        <taxon>Dikarya</taxon>
        <taxon>Ascomycota</taxon>
        <taxon>Pezizomycotina</taxon>
        <taxon>Leotiomycetes</taxon>
        <taxon>Leotiomycetes incertae sedis</taxon>
        <taxon>Scytalidium</taxon>
    </lineage>
</organism>
<feature type="compositionally biased region" description="Polar residues" evidence="1">
    <location>
        <begin position="1858"/>
        <end position="1872"/>
    </location>
</feature>
<feature type="compositionally biased region" description="Gly residues" evidence="1">
    <location>
        <begin position="2786"/>
        <end position="2799"/>
    </location>
</feature>
<feature type="compositionally biased region" description="Polar residues" evidence="1">
    <location>
        <begin position="1316"/>
        <end position="1336"/>
    </location>
</feature>
<feature type="compositionally biased region" description="Basic and acidic residues" evidence="1">
    <location>
        <begin position="613"/>
        <end position="627"/>
    </location>
</feature>
<feature type="compositionally biased region" description="Polar residues" evidence="1">
    <location>
        <begin position="1705"/>
        <end position="1729"/>
    </location>
</feature>
<dbReference type="Proteomes" id="UP000258309">
    <property type="component" value="Unassembled WGS sequence"/>
</dbReference>
<feature type="compositionally biased region" description="Low complexity" evidence="1">
    <location>
        <begin position="2546"/>
        <end position="2575"/>
    </location>
</feature>
<feature type="compositionally biased region" description="Low complexity" evidence="1">
    <location>
        <begin position="2257"/>
        <end position="2274"/>
    </location>
</feature>
<feature type="compositionally biased region" description="Polar residues" evidence="1">
    <location>
        <begin position="2158"/>
        <end position="2168"/>
    </location>
</feature>
<feature type="compositionally biased region" description="Polar residues" evidence="1">
    <location>
        <begin position="2627"/>
        <end position="2649"/>
    </location>
</feature>
<feature type="region of interest" description="Disordered" evidence="1">
    <location>
        <begin position="1"/>
        <end position="404"/>
    </location>
</feature>
<reference evidence="2 3" key="1">
    <citation type="submission" date="2018-05" db="EMBL/GenBank/DDBJ databases">
        <title>Draft genome sequence of Scytalidium lignicola DSM 105466, a ubiquitous saprotrophic fungus.</title>
        <authorList>
            <person name="Buettner E."/>
            <person name="Gebauer A.M."/>
            <person name="Hofrichter M."/>
            <person name="Liers C."/>
            <person name="Kellner H."/>
        </authorList>
    </citation>
    <scope>NUCLEOTIDE SEQUENCE [LARGE SCALE GENOMIC DNA]</scope>
    <source>
        <strain evidence="2 3">DSM 105466</strain>
    </source>
</reference>
<feature type="compositionally biased region" description="Polar residues" evidence="1">
    <location>
        <begin position="1823"/>
        <end position="1839"/>
    </location>
</feature>
<gene>
    <name evidence="2" type="ORF">B7463_g1047</name>
</gene>
<feature type="compositionally biased region" description="Low complexity" evidence="1">
    <location>
        <begin position="296"/>
        <end position="310"/>
    </location>
</feature>
<feature type="compositionally biased region" description="Polar residues" evidence="1">
    <location>
        <begin position="712"/>
        <end position="728"/>
    </location>
</feature>
<feature type="compositionally biased region" description="Basic and acidic residues" evidence="1">
    <location>
        <begin position="1472"/>
        <end position="1483"/>
    </location>
</feature>
<comment type="caution">
    <text evidence="2">The sequence shown here is derived from an EMBL/GenBank/DDBJ whole genome shotgun (WGS) entry which is preliminary data.</text>
</comment>
<feature type="region of interest" description="Disordered" evidence="1">
    <location>
        <begin position="1300"/>
        <end position="1620"/>
    </location>
</feature>
<feature type="compositionally biased region" description="Polar residues" evidence="1">
    <location>
        <begin position="1015"/>
        <end position="1038"/>
    </location>
</feature>
<feature type="compositionally biased region" description="Polar residues" evidence="1">
    <location>
        <begin position="1780"/>
        <end position="1794"/>
    </location>
</feature>
<dbReference type="EMBL" id="NCSJ02000010">
    <property type="protein sequence ID" value="RFU35294.1"/>
    <property type="molecule type" value="Genomic_DNA"/>
</dbReference>
<feature type="compositionally biased region" description="Low complexity" evidence="1">
    <location>
        <begin position="2207"/>
        <end position="2221"/>
    </location>
</feature>
<feature type="compositionally biased region" description="Polar residues" evidence="1">
    <location>
        <begin position="507"/>
        <end position="527"/>
    </location>
</feature>
<evidence type="ECO:0000313" key="3">
    <source>
        <dbReference type="Proteomes" id="UP000258309"/>
    </source>
</evidence>
<feature type="compositionally biased region" description="Basic and acidic residues" evidence="1">
    <location>
        <begin position="854"/>
        <end position="864"/>
    </location>
</feature>
<protein>
    <submittedName>
        <fullName evidence="2">Uncharacterized protein</fullName>
    </submittedName>
</protein>
<feature type="compositionally biased region" description="Basic and acidic residues" evidence="1">
    <location>
        <begin position="1520"/>
        <end position="1543"/>
    </location>
</feature>
<dbReference type="OrthoDB" id="5151921at2759"/>
<feature type="non-terminal residue" evidence="2">
    <location>
        <position position="1"/>
    </location>
</feature>
<feature type="compositionally biased region" description="Polar residues" evidence="1">
    <location>
        <begin position="2056"/>
        <end position="2071"/>
    </location>
</feature>
<feature type="compositionally biased region" description="Pro residues" evidence="1">
    <location>
        <begin position="2616"/>
        <end position="2625"/>
    </location>
</feature>
<feature type="compositionally biased region" description="Basic and acidic residues" evidence="1">
    <location>
        <begin position="2073"/>
        <end position="2086"/>
    </location>
</feature>
<feature type="compositionally biased region" description="Polar residues" evidence="1">
    <location>
        <begin position="246"/>
        <end position="257"/>
    </location>
</feature>
<feature type="compositionally biased region" description="Low complexity" evidence="1">
    <location>
        <begin position="1240"/>
        <end position="1252"/>
    </location>
</feature>
<feature type="compositionally biased region" description="Basic and acidic residues" evidence="1">
    <location>
        <begin position="2654"/>
        <end position="2663"/>
    </location>
</feature>
<name>A0A3E2HPJ3_SCYLI</name>
<sequence length="2833" mass="304921">MARPFASTFEKDRASPLTPAPAVPATPSSAYKTNVNRQKTRKWIEAKSVDYGGDDWGDEDDYYDEPPPPPPPTSKPSGLRQKGQGLQSPVNPESPGAGSSKKSYGDLPPVPPVETGGPALHRTNSFDAGDEKRSFSSATPLQSAGPATRFSQITGIPSQRIVTGPPALSISTQQPPQFAQPPHPSVRKQVASPPATVGLPAILQPGMSPVSATTQSSIDYQTRRDYSPSAAIPPLNARMSPPPVTMRSSPTPQNASRDSPAGARFPTRKSSLSQSDFQDVTKQRQDIGAPKPWTGGPPRSSSPGGAIRSPMQDSGAAKPWTAGQPSSPSSASRSPGGPAKATPFVRPSDIYRRVEVEREKERQSMESGRPSMDSLLGAKASDSSASPANPILQEPTAPDNSGYGARRIASLEVDDSGRRLQPFLEPVKERKSEYGFDGVDITSQMPSKGQESNLAPSLYTGLTSPVDPVGVRTQSVSPKLPDLKRMSGFGLDLDLFSSLKKADKSEVPTSASALEATSTPTIATNLGGQTTEDLTLHKEPSLGFTSIVHQAFDRNSDSSSIPVSPASRTGSGYRRSDTESTSGISPIMSRGSSIAIPETRSRDTVPPSIPEGIEEHISPPAETKAEQVGDSVADVRALPTATDFEPGHRRDTSLPSPGNSPAKIAGVSNPEVSPESHQAVVTNDTESEISRKDTPVSEVSRIQGDQDHELSPTISATENSQSQDSTENVIDEIIDEGVPRALSTSQSPEQFLPTPDPAMAPSGNIYSQPVDPRVTSGAQNVSADAQLPPASTDRDTSSGSSTAPLPPPKDTSINEAKDVRPGSLSSATDQLAPEESHESPGLYALPDSSADTRSQAEENDRLRNEIVQSLGAPEPSDMVRRHDSYLYDDSSPSGHARESTYLPSEYDNYWATTAEEAEPVPQLPSPTRIPAEAPNPVHQEPQSPFKEQPLPEQHPESPSVPPLEVRKSVVLESLPQQPALEHRFSWEKRLNLPPLRAELQSSAEPAVDAEDKQATGPQDQVEVSSQPMSVAENPSQSGLEVLEDNSKYHPDVTPAEGRSPSEPKPVSDSGLGSGAEMLAGATMLAGGVAPAYDPTAEHRLSLAEMKDIILSDSYPTSTGPPEDQHPAFAPHLDQSSQPEPQNPVSPTIVLPQPVKIMPFKDIASMSSPYQRIQTYEQTRQQFAAMDTGLANWVIMIKSLHAEHSNATGSYAGSGGDKFLKPISGSQQGLQQPYYQQYLNASSPTAPTSTNTARLSGSSSNPNAPLQSYSFSPAGSKLTSHEVQAKGKELLHAAGVFGGKAGKAGKGLLAKGKNRFRSSGSGDKINSNSTPTQQPSKPHQAEHKPPLAPEPKSKSRRSWALLSKSSSKAQDDIPAQQSREITPLPEPRFVHERSASLDSTTSRSSFLPPPTGLFGRRRRASSQLSREVSLTPQAQGQAGPSNSTLSREVLPQGNNNPPPPSSQTKAGLVVETQAKKEPVEHQDDLGIPAPIGKDQPSFDPYNTTPITEEDIFSHSRPISHFPEDPEKGQIPRSEEEAAPKKEELSEPVSPNTSISRDEPTNDDAVASNLDDVNGEQQANNRVSEDWVMVDEKEGLKGPPSVPSPPSPVSPMPTPPPVISDFDVDADEKLTAVKGHTRGRSSISIMDRARGSYDFVENDEPRSLSGSVLPVPALPKVSAPSSVRSLASGIPGPELFSPPNPPYDGAGQSSDVGSMPSRVQQLQSELQPTRKSSFKGLPPIRRSTSFGLGLDVLGDGEVNTTDPEHPAKQQEESVPRRDQNENRNAGPTLESGQEYTNAPGPAQGTPPRSSAARPPPSFVPFNDGLRQNNSNPNAPFSTNRWGETAARWNETAPSHARTASGPQQGYAPSTSSPLNERAQRGVSMPVQPRPFEQPPSSAGRYPDLFRQGNNQGQQVAPGDEMPDHYYQAPISPGDAILPRQTSEYQLPGVGPPTEDPQYSNSRRNSGFFRDIGGRIRAASRERARSRSRSRGEAAFSPPMSPGRPSVNEYADSVDSSDIQEKRKRRSGLFGSINMTRLSTPGSAPPRSRESLVGHHPGSVSNMLTTSPTTQTGKGEQGRLRSLFKREESSSSQQAKSKPNKLSRASTGASGLLDDGKKKTRFSSLGGVFGKSSRASWKESASEGGQSVAGDVSSIDRRSSMPLQASTFQQDSRGRNPPAQAPTAMASVAENGASVSQKRGLLSKKQAINSGPPESQPRQPSRPRQSSRTRRPSGPGILSGFLGRRSNQLERDVEPAVVEQSPQMQMPPQQPQQPFQPIHLSQRSQEPHGHRPPQQLFDPRIQQQTPRPQDIYPPGQYNGKQLQSLAPHNSQRSFQSQQYSSPRVQQDPRIPMQNMTPQNEREIPWQDQSDPQLERGRQPMRGPVPEPIYESVPIPGGYSLVHSQGGMVVPSAYDPRAPNYHAPQQYINPPYQYQYPQPSPQGPHQQLPGYISSTSQGYDPLTQSPQPQMPFSPNDQRAYRSSQNPLTLQPVDSIQPLQERRSKRALSREDLIARSPARETHGQQRPYQITLPVGADDDDENEQFEVQRAAASSQHQSSPTSLSPSQRNMLNNPPLLQPLGIPAQVQKLNQPIIRHPQSPAGYPLPESTFSPINPSAANFPPPPLPISPPTQHSTPSSASTRNPAVSRVSQLQPKPRHPTDLDRSDTGRTTVSGVSNISRDPFEVSEQEDSLALPSEKDLERGLSPTPPSFHLTPDRGMTPDTAPRTQIVRAPSTNSDLYNATPRETKPPEYTIQDENQGVADIVAAPQITRRRSQEEKIPITSGEEEGSGGYGYGNGNGNGGRVQEEEESHATMSATSYPGQEWNPFMNGYDDGLE</sequence>
<feature type="region of interest" description="Disordered" evidence="1">
    <location>
        <begin position="1655"/>
        <end position="2575"/>
    </location>
</feature>
<feature type="compositionally biased region" description="Polar residues" evidence="1">
    <location>
        <begin position="2664"/>
        <end position="2675"/>
    </location>
</feature>
<feature type="compositionally biased region" description="Polar residues" evidence="1">
    <location>
        <begin position="149"/>
        <end position="161"/>
    </location>
</feature>
<feature type="compositionally biased region" description="Low complexity" evidence="1">
    <location>
        <begin position="2420"/>
        <end position="2445"/>
    </location>
</feature>
<feature type="compositionally biased region" description="Basic and acidic residues" evidence="1">
    <location>
        <begin position="2503"/>
        <end position="2519"/>
    </location>
</feature>
<feature type="compositionally biased region" description="Polar residues" evidence="1">
    <location>
        <begin position="1420"/>
        <end position="1445"/>
    </location>
</feature>
<feature type="compositionally biased region" description="Polar residues" evidence="1">
    <location>
        <begin position="1253"/>
        <end position="1274"/>
    </location>
</feature>
<feature type="compositionally biased region" description="Basic and acidic residues" evidence="1">
    <location>
        <begin position="1760"/>
        <end position="1779"/>
    </location>
</feature>